<reference evidence="1" key="1">
    <citation type="submission" date="2021-06" db="EMBL/GenBank/DDBJ databases">
        <authorList>
            <person name="Kallberg Y."/>
            <person name="Tangrot J."/>
            <person name="Rosling A."/>
        </authorList>
    </citation>
    <scope>NUCLEOTIDE SEQUENCE</scope>
    <source>
        <strain evidence="1">FL966</strain>
    </source>
</reference>
<dbReference type="Proteomes" id="UP000789759">
    <property type="component" value="Unassembled WGS sequence"/>
</dbReference>
<evidence type="ECO:0000313" key="2">
    <source>
        <dbReference type="Proteomes" id="UP000789759"/>
    </source>
</evidence>
<accession>A0A9N9P794</accession>
<dbReference type="AlphaFoldDB" id="A0A9N9P794"/>
<name>A0A9N9P794_9GLOM</name>
<gene>
    <name evidence="1" type="ORF">CPELLU_LOCUS17165</name>
</gene>
<comment type="caution">
    <text evidence="1">The sequence shown here is derived from an EMBL/GenBank/DDBJ whole genome shotgun (WGS) entry which is preliminary data.</text>
</comment>
<keyword evidence="2" id="KW-1185">Reference proteome</keyword>
<sequence length="45" mass="5418">EENNLSLLDNSEIQEISKNNLLEDETLTEEKFLNLKYYIIKQKIF</sequence>
<proteinExistence type="predicted"/>
<protein>
    <submittedName>
        <fullName evidence="1">2119_t:CDS:1</fullName>
    </submittedName>
</protein>
<dbReference type="EMBL" id="CAJVQA010027989">
    <property type="protein sequence ID" value="CAG8793402.1"/>
    <property type="molecule type" value="Genomic_DNA"/>
</dbReference>
<organism evidence="1 2">
    <name type="scientific">Cetraspora pellucida</name>
    <dbReference type="NCBI Taxonomy" id="1433469"/>
    <lineage>
        <taxon>Eukaryota</taxon>
        <taxon>Fungi</taxon>
        <taxon>Fungi incertae sedis</taxon>
        <taxon>Mucoromycota</taxon>
        <taxon>Glomeromycotina</taxon>
        <taxon>Glomeromycetes</taxon>
        <taxon>Diversisporales</taxon>
        <taxon>Gigasporaceae</taxon>
        <taxon>Cetraspora</taxon>
    </lineage>
</organism>
<evidence type="ECO:0000313" key="1">
    <source>
        <dbReference type="EMBL" id="CAG8793402.1"/>
    </source>
</evidence>
<feature type="non-terminal residue" evidence="1">
    <location>
        <position position="1"/>
    </location>
</feature>